<gene>
    <name evidence="2" type="ORF">DWB77_04820</name>
</gene>
<sequence>MVRSLCAQPLETFRSYRRIAQEVPIAPSALSTYMSGRVVPPPDVVTRLWAITVECGGYAPEGVASLDSALEIWREASVSRQGLGEDAVPSQIARFQAARRRQSGMTPPPRPAEASAPTPIADDAIRHLKAGRESDALSLLWHIGQTHTPGEIRDVVAAYSVARETEAADAVLAAASGRRTEDILRITASLLEAKRYSDATALVDAAVQRIG</sequence>
<dbReference type="RefSeq" id="WP_120723188.1">
    <property type="nucleotide sequence ID" value="NZ_JBEYJR010000212.1"/>
</dbReference>
<feature type="region of interest" description="Disordered" evidence="1">
    <location>
        <begin position="97"/>
        <end position="117"/>
    </location>
</feature>
<dbReference type="Proteomes" id="UP000271554">
    <property type="component" value="Chromosome"/>
</dbReference>
<evidence type="ECO:0000313" key="3">
    <source>
        <dbReference type="Proteomes" id="UP000271554"/>
    </source>
</evidence>
<protein>
    <submittedName>
        <fullName evidence="2">Uncharacterized protein</fullName>
    </submittedName>
</protein>
<evidence type="ECO:0000256" key="1">
    <source>
        <dbReference type="SAM" id="MobiDB-lite"/>
    </source>
</evidence>
<reference evidence="2 3" key="1">
    <citation type="submission" date="2018-10" db="EMBL/GenBank/DDBJ databases">
        <title>Relationship between Morphology and Antimicrobial Activity in Streptomyces.</title>
        <authorList>
            <person name="Kang H.J."/>
            <person name="Kim S.B."/>
        </authorList>
    </citation>
    <scope>NUCLEOTIDE SEQUENCE [LARGE SCALE GENOMIC DNA]</scope>
    <source>
        <strain evidence="2 3">BH38</strain>
    </source>
</reference>
<keyword evidence="3" id="KW-1185">Reference proteome</keyword>
<dbReference type="OrthoDB" id="4213714at2"/>
<proteinExistence type="predicted"/>
<dbReference type="EMBL" id="CP032698">
    <property type="protein sequence ID" value="AYG82637.1"/>
    <property type="molecule type" value="Genomic_DNA"/>
</dbReference>
<dbReference type="KEGG" id="shun:DWB77_04820"/>
<accession>A0A387HPX2</accession>
<organism evidence="2 3">
    <name type="scientific">Streptomyces hundungensis</name>
    <dbReference type="NCBI Taxonomy" id="1077946"/>
    <lineage>
        <taxon>Bacteria</taxon>
        <taxon>Bacillati</taxon>
        <taxon>Actinomycetota</taxon>
        <taxon>Actinomycetes</taxon>
        <taxon>Kitasatosporales</taxon>
        <taxon>Streptomycetaceae</taxon>
        <taxon>Streptomyces</taxon>
    </lineage>
</organism>
<dbReference type="AlphaFoldDB" id="A0A387HPX2"/>
<name>A0A387HPX2_9ACTN</name>
<evidence type="ECO:0000313" key="2">
    <source>
        <dbReference type="EMBL" id="AYG82637.1"/>
    </source>
</evidence>